<comment type="similarity">
    <text evidence="5">Belongs to the Nibrin family.</text>
</comment>
<name>A0A3A2ZMB8_9EURO</name>
<keyword evidence="9" id="KW-1185">Reference proteome</keyword>
<dbReference type="Pfam" id="PF16508">
    <property type="entry name" value="NIBRIN_BRCT_II"/>
    <property type="match status" value="1"/>
</dbReference>
<evidence type="ECO:0000256" key="4">
    <source>
        <dbReference type="ARBA" id="ARBA00023242"/>
    </source>
</evidence>
<evidence type="ECO:0000256" key="2">
    <source>
        <dbReference type="ARBA" id="ARBA00022763"/>
    </source>
</evidence>
<dbReference type="OrthoDB" id="552194at2759"/>
<dbReference type="Gene3D" id="3.40.50.10980">
    <property type="entry name" value="Nibrin, BRCT2 domain"/>
    <property type="match status" value="1"/>
</dbReference>
<comment type="subcellular location">
    <subcellularLocation>
        <location evidence="1">Nucleus</location>
    </subcellularLocation>
</comment>
<feature type="region of interest" description="Disordered" evidence="6">
    <location>
        <begin position="363"/>
        <end position="524"/>
    </location>
</feature>
<keyword evidence="2" id="KW-0227">DNA damage</keyword>
<feature type="compositionally biased region" description="Acidic residues" evidence="6">
    <location>
        <begin position="443"/>
        <end position="455"/>
    </location>
</feature>
<dbReference type="InterPro" id="IPR043014">
    <property type="entry name" value="Nibrin_BRCT2_sf"/>
</dbReference>
<feature type="region of interest" description="Disordered" evidence="6">
    <location>
        <begin position="54"/>
        <end position="88"/>
    </location>
</feature>
<gene>
    <name evidence="8" type="ORF">PHISCL_03890</name>
</gene>
<evidence type="ECO:0000256" key="6">
    <source>
        <dbReference type="SAM" id="MobiDB-lite"/>
    </source>
</evidence>
<sequence>MWILDSEGDFLAGKRVWLRPGKKYLFGRVKKDGVNLAIQHVSVSRKHLVIEVSPVTPGDGSQPDTRSEVSVTDQNSKAGTTLDGENIRGKSKKLDGEEHFLRLGKSEHPLRIKWVPVVFSFFFRNKIEAQAELARIQSRFEDLDIKAIDYYAVGCTTHVVQRKRNTPMGLQALVNGKYIVKKSYLDKVEYAATPSDMDNPETLCGLETDFDAAWPDPSEDLPPPGKEPVPRPANTFAPNPNRSTVFKGYTFVFVVSGDETQFKRLQAPINNGHGKTLRYNVEKEVTTSEEIAQFMRNTPGYTGHGADRDKPGGVVLVQFRAERGDCEDWLIELSNQVALMTNQRVIEQSEFLDAILANDASPLCRPLRSSTCTETAATDRDQPASQPLEPSQSSQPESSQAAKPRSRSQRERSKIKTFDDGFDIDSIPVYTPDDALPPPIDEPPVEEQTGMEEDPVSSLLPGASAMKRRRAETEKREQTPHIEREATPKPKRQKLDVLEAARQHREAEEGADRERRQAEDASLHASLKDVNVEKLKNLAIVEEMEIPARERPARTHTEDNRWDENWNGRKNFKKFRRKGQPNQPRSRIQTVIVPLEEVTRQEVGYGDHHWVTTRNSPDPSHSYQQSVASRKMQYLDHNRQPGSNLRVLCGEVRNVHERFLILIAKTSFGFGFDADGHKHSCVKEMQARLVTSILRSMS</sequence>
<dbReference type="FunFam" id="2.60.200.20:FF:000082">
    <property type="entry name" value="DNA damage response protein RcaA"/>
    <property type="match status" value="1"/>
</dbReference>
<evidence type="ECO:0000313" key="8">
    <source>
        <dbReference type="EMBL" id="RJE23750.1"/>
    </source>
</evidence>
<dbReference type="GO" id="GO:0003684">
    <property type="term" value="F:damaged DNA binding"/>
    <property type="evidence" value="ECO:0007669"/>
    <property type="project" value="TreeGrafter"/>
</dbReference>
<feature type="compositionally biased region" description="Low complexity" evidence="6">
    <location>
        <begin position="383"/>
        <end position="403"/>
    </location>
</feature>
<evidence type="ECO:0000256" key="5">
    <source>
        <dbReference type="ARBA" id="ARBA00044757"/>
    </source>
</evidence>
<evidence type="ECO:0000256" key="3">
    <source>
        <dbReference type="ARBA" id="ARBA00023204"/>
    </source>
</evidence>
<feature type="compositionally biased region" description="Basic and acidic residues" evidence="6">
    <location>
        <begin position="471"/>
        <end position="524"/>
    </location>
</feature>
<reference evidence="9" key="1">
    <citation type="submission" date="2017-02" db="EMBL/GenBank/DDBJ databases">
        <authorList>
            <person name="Tafer H."/>
            <person name="Lopandic K."/>
        </authorList>
    </citation>
    <scope>NUCLEOTIDE SEQUENCE [LARGE SCALE GENOMIC DNA]</scope>
    <source>
        <strain evidence="9">CBS 366.77</strain>
    </source>
</reference>
<feature type="compositionally biased region" description="Basic and acidic residues" evidence="6">
    <location>
        <begin position="408"/>
        <end position="419"/>
    </location>
</feature>
<dbReference type="InterPro" id="IPR000253">
    <property type="entry name" value="FHA_dom"/>
</dbReference>
<dbReference type="GO" id="GO:0000724">
    <property type="term" value="P:double-strand break repair via homologous recombination"/>
    <property type="evidence" value="ECO:0007669"/>
    <property type="project" value="TreeGrafter"/>
</dbReference>
<dbReference type="GO" id="GO:0030870">
    <property type="term" value="C:Mre11 complex"/>
    <property type="evidence" value="ECO:0007669"/>
    <property type="project" value="InterPro"/>
</dbReference>
<dbReference type="SMART" id="SM00240">
    <property type="entry name" value="FHA"/>
    <property type="match status" value="1"/>
</dbReference>
<feature type="domain" description="FHA" evidence="7">
    <location>
        <begin position="24"/>
        <end position="87"/>
    </location>
</feature>
<accession>A0A3A2ZMB8</accession>
<dbReference type="GO" id="GO:0007095">
    <property type="term" value="P:mitotic G2 DNA damage checkpoint signaling"/>
    <property type="evidence" value="ECO:0007669"/>
    <property type="project" value="InterPro"/>
</dbReference>
<dbReference type="Pfam" id="PF00498">
    <property type="entry name" value="FHA"/>
    <property type="match status" value="1"/>
</dbReference>
<dbReference type="PANTHER" id="PTHR12162:SF0">
    <property type="entry name" value="NIBRIN"/>
    <property type="match status" value="1"/>
</dbReference>
<keyword evidence="3" id="KW-0234">DNA repair</keyword>
<dbReference type="PROSITE" id="PS50006">
    <property type="entry name" value="FHA_DOMAIN"/>
    <property type="match status" value="1"/>
</dbReference>
<dbReference type="InterPro" id="IPR040227">
    <property type="entry name" value="Nibrin-rel"/>
</dbReference>
<dbReference type="EMBL" id="MVGC01000106">
    <property type="protein sequence ID" value="RJE23750.1"/>
    <property type="molecule type" value="Genomic_DNA"/>
</dbReference>
<dbReference type="Gene3D" id="2.60.200.20">
    <property type="match status" value="1"/>
</dbReference>
<evidence type="ECO:0000259" key="7">
    <source>
        <dbReference type="PROSITE" id="PS50006"/>
    </source>
</evidence>
<dbReference type="InterPro" id="IPR032429">
    <property type="entry name" value="Nibrin_BRCT2"/>
</dbReference>
<dbReference type="SUPFAM" id="SSF49879">
    <property type="entry name" value="SMAD/FHA domain"/>
    <property type="match status" value="1"/>
</dbReference>
<dbReference type="PANTHER" id="PTHR12162">
    <property type="entry name" value="NIBRIN-RELATED"/>
    <property type="match status" value="1"/>
</dbReference>
<dbReference type="InterPro" id="IPR008984">
    <property type="entry name" value="SMAD_FHA_dom_sf"/>
</dbReference>
<protein>
    <recommendedName>
        <fullName evidence="7">FHA domain-containing protein</fullName>
    </recommendedName>
</protein>
<evidence type="ECO:0000313" key="9">
    <source>
        <dbReference type="Proteomes" id="UP000266188"/>
    </source>
</evidence>
<organism evidence="8 9">
    <name type="scientific">Aspergillus sclerotialis</name>
    <dbReference type="NCBI Taxonomy" id="2070753"/>
    <lineage>
        <taxon>Eukaryota</taxon>
        <taxon>Fungi</taxon>
        <taxon>Dikarya</taxon>
        <taxon>Ascomycota</taxon>
        <taxon>Pezizomycotina</taxon>
        <taxon>Eurotiomycetes</taxon>
        <taxon>Eurotiomycetidae</taxon>
        <taxon>Eurotiales</taxon>
        <taxon>Aspergillaceae</taxon>
        <taxon>Aspergillus</taxon>
        <taxon>Aspergillus subgen. Polypaecilum</taxon>
    </lineage>
</organism>
<proteinExistence type="inferred from homology"/>
<dbReference type="STRING" id="2070753.A0A3A2ZMB8"/>
<evidence type="ECO:0000256" key="1">
    <source>
        <dbReference type="ARBA" id="ARBA00004123"/>
    </source>
</evidence>
<keyword evidence="4" id="KW-0539">Nucleus</keyword>
<dbReference type="Proteomes" id="UP000266188">
    <property type="component" value="Unassembled WGS sequence"/>
</dbReference>
<dbReference type="AlphaFoldDB" id="A0A3A2ZMB8"/>
<comment type="caution">
    <text evidence="8">The sequence shown here is derived from an EMBL/GenBank/DDBJ whole genome shotgun (WGS) entry which is preliminary data.</text>
</comment>
<feature type="compositionally biased region" description="Polar residues" evidence="6">
    <location>
        <begin position="62"/>
        <end position="79"/>
    </location>
</feature>